<dbReference type="InterPro" id="IPR009057">
    <property type="entry name" value="Homeodomain-like_sf"/>
</dbReference>
<dbReference type="InterPro" id="IPR018060">
    <property type="entry name" value="HTH_AraC"/>
</dbReference>
<evidence type="ECO:0000259" key="5">
    <source>
        <dbReference type="PROSITE" id="PS01124"/>
    </source>
</evidence>
<evidence type="ECO:0000256" key="3">
    <source>
        <dbReference type="ARBA" id="ARBA00023163"/>
    </source>
</evidence>
<dbReference type="PANTHER" id="PTHR43280">
    <property type="entry name" value="ARAC-FAMILY TRANSCRIPTIONAL REGULATOR"/>
    <property type="match status" value="1"/>
</dbReference>
<evidence type="ECO:0000313" key="7">
    <source>
        <dbReference type="Proteomes" id="UP000467637"/>
    </source>
</evidence>
<keyword evidence="1" id="KW-0805">Transcription regulation</keyword>
<keyword evidence="7" id="KW-1185">Reference proteome</keyword>
<keyword evidence="2" id="KW-0238">DNA-binding</keyword>
<feature type="transmembrane region" description="Helical" evidence="4">
    <location>
        <begin position="294"/>
        <end position="317"/>
    </location>
</feature>
<evidence type="ECO:0000256" key="1">
    <source>
        <dbReference type="ARBA" id="ARBA00023015"/>
    </source>
</evidence>
<proteinExistence type="predicted"/>
<keyword evidence="3" id="KW-0804">Transcription</keyword>
<dbReference type="Gene3D" id="3.30.450.20">
    <property type="entry name" value="PAS domain"/>
    <property type="match status" value="1"/>
</dbReference>
<dbReference type="InterPro" id="IPR041522">
    <property type="entry name" value="CdaR_GGDEF"/>
</dbReference>
<feature type="transmembrane region" description="Helical" evidence="4">
    <location>
        <begin position="26"/>
        <end position="47"/>
    </location>
</feature>
<accession>A0ABW9U6D2</accession>
<dbReference type="InterPro" id="IPR018062">
    <property type="entry name" value="HTH_AraC-typ_CS"/>
</dbReference>
<dbReference type="PROSITE" id="PS00041">
    <property type="entry name" value="HTH_ARAC_FAMILY_1"/>
    <property type="match status" value="1"/>
</dbReference>
<dbReference type="PROSITE" id="PS01124">
    <property type="entry name" value="HTH_ARAC_FAMILY_2"/>
    <property type="match status" value="1"/>
</dbReference>
<evidence type="ECO:0000256" key="4">
    <source>
        <dbReference type="SAM" id="Phobius"/>
    </source>
</evidence>
<gene>
    <name evidence="6" type="ORF">GON05_07940</name>
</gene>
<organism evidence="6 7">
    <name type="scientific">Paenibacillus anseongense</name>
    <dbReference type="NCBI Taxonomy" id="2682845"/>
    <lineage>
        <taxon>Bacteria</taxon>
        <taxon>Bacillati</taxon>
        <taxon>Bacillota</taxon>
        <taxon>Bacilli</taxon>
        <taxon>Bacillales</taxon>
        <taxon>Paenibacillaceae</taxon>
        <taxon>Paenibacillus</taxon>
    </lineage>
</organism>
<sequence length="769" mass="87456">MGWMGMKKRLGKGLLLYRGHAFRRSLLLILIVTTIPTLLIAVSSYYIGVSYIEREVERTHKLQLDYTVKQVSDALGHLQVGMNQWTLNPMSDKLRGIDFKDNYAFSKEFFESLTVLNNSSALIDQSFVYLENPPRLISDSQGIHKLEESGAKPYHELLAVRERLFWRMLQAPALDGLFVIHKLPVIGEPFGVIMARINEKQLLNLAGFDAGLGGTVFILNREGTLLSRDLFSPTVKEMNEALVKEISVKQEKSSSFRWSWGNELYVVSTATIPITGWELVSTVPMSEFLKPIVLVSRLIMAVGLISLLFVLLSSWYASVRLVQPLHRLLRTLITPAGPEPLLVPKDEIQYIEEQWRNLSRESHLLQSRLEGQHSSLRTGFLLQLVQGHLQLLQEQEITQRMEQYGWEPEGQQFVVMVVQLLGFHRLQGSFREDEQPLVTFAAVNIIEELTGNDNVSVMNLHDLSVGLFMMFSCEVSPAEVAERLKRMASEIGHSLHRILKMDTVIGLGQPVSAISRVPIAWEEVQQALRHRKLDVPNQIIDLNEPMSEHADSRYPFALEQDLVHSMVSGLGEESHRLLGLFFQELKAHAKRELLLQQGSLKLLGAVQGALMQSDVMQAGSLFDWGQLYAELLALKDSDEMQVWYAARIVEPLMAELMHHQNDRARDLVERTVGMIRSEYQTDISLDLCADRLGISSSGLSKLFLQVTGMYFVDYLTKTRLDQAKELLIGTELKMQEIAVKVGYQPTYFNRIFKKMEGMTPKDFREHNKL</sequence>
<protein>
    <submittedName>
        <fullName evidence="6">Helix-turn-helix domain-containing protein</fullName>
    </submittedName>
</protein>
<dbReference type="SMART" id="SM00342">
    <property type="entry name" value="HTH_ARAC"/>
    <property type="match status" value="1"/>
</dbReference>
<evidence type="ECO:0000256" key="2">
    <source>
        <dbReference type="ARBA" id="ARBA00023125"/>
    </source>
</evidence>
<keyword evidence="4" id="KW-0812">Transmembrane</keyword>
<comment type="caution">
    <text evidence="6">The sequence shown here is derived from an EMBL/GenBank/DDBJ whole genome shotgun (WGS) entry which is preliminary data.</text>
</comment>
<dbReference type="PANTHER" id="PTHR43280:SF28">
    <property type="entry name" value="HTH-TYPE TRANSCRIPTIONAL ACTIVATOR RHAS"/>
    <property type="match status" value="1"/>
</dbReference>
<keyword evidence="4" id="KW-0472">Membrane</keyword>
<dbReference type="Pfam" id="PF17853">
    <property type="entry name" value="GGDEF_2"/>
    <property type="match status" value="1"/>
</dbReference>
<reference evidence="6 7" key="1">
    <citation type="submission" date="2019-12" db="EMBL/GenBank/DDBJ databases">
        <authorList>
            <person name="Huq M.A."/>
        </authorList>
    </citation>
    <scope>NUCLEOTIDE SEQUENCE [LARGE SCALE GENOMIC DNA]</scope>
    <source>
        <strain evidence="6 7">MAH-34</strain>
    </source>
</reference>
<dbReference type="SUPFAM" id="SSF46689">
    <property type="entry name" value="Homeodomain-like"/>
    <property type="match status" value="2"/>
</dbReference>
<feature type="domain" description="HTH araC/xylS-type" evidence="5">
    <location>
        <begin position="669"/>
        <end position="766"/>
    </location>
</feature>
<dbReference type="Pfam" id="PF12833">
    <property type="entry name" value="HTH_18"/>
    <property type="match status" value="1"/>
</dbReference>
<evidence type="ECO:0000313" key="6">
    <source>
        <dbReference type="EMBL" id="MVQ34581.1"/>
    </source>
</evidence>
<name>A0ABW9U6D2_9BACL</name>
<dbReference type="Proteomes" id="UP000467637">
    <property type="component" value="Unassembled WGS sequence"/>
</dbReference>
<dbReference type="EMBL" id="WSEM01000008">
    <property type="protein sequence ID" value="MVQ34581.1"/>
    <property type="molecule type" value="Genomic_DNA"/>
</dbReference>
<keyword evidence="4" id="KW-1133">Transmembrane helix</keyword>
<dbReference type="Gene3D" id="1.10.10.60">
    <property type="entry name" value="Homeodomain-like"/>
    <property type="match status" value="2"/>
</dbReference>